<reference evidence="9" key="1">
    <citation type="submission" date="2023-10" db="EMBL/GenBank/DDBJ databases">
        <title>Genome assembly of Pristionchus species.</title>
        <authorList>
            <person name="Yoshida K."/>
            <person name="Sommer R.J."/>
        </authorList>
    </citation>
    <scope>NUCLEOTIDE SEQUENCE</scope>
    <source>
        <strain evidence="9">RS0144</strain>
    </source>
</reference>
<keyword evidence="10" id="KW-1185">Reference proteome</keyword>
<dbReference type="GO" id="GO:0000981">
    <property type="term" value="F:DNA-binding transcription factor activity, RNA polymerase II-specific"/>
    <property type="evidence" value="ECO:0007669"/>
    <property type="project" value="TreeGrafter"/>
</dbReference>
<keyword evidence="6" id="KW-0539">Nucleus</keyword>
<dbReference type="AlphaFoldDB" id="A0AAV5TQQ2"/>
<evidence type="ECO:0000256" key="1">
    <source>
        <dbReference type="ARBA" id="ARBA00004123"/>
    </source>
</evidence>
<evidence type="ECO:0000256" key="6">
    <source>
        <dbReference type="ARBA" id="ARBA00023242"/>
    </source>
</evidence>
<evidence type="ECO:0000256" key="5">
    <source>
        <dbReference type="ARBA" id="ARBA00023163"/>
    </source>
</evidence>
<feature type="non-terminal residue" evidence="9">
    <location>
        <position position="168"/>
    </location>
</feature>
<evidence type="ECO:0000313" key="10">
    <source>
        <dbReference type="Proteomes" id="UP001432027"/>
    </source>
</evidence>
<dbReference type="EMBL" id="BTSX01000004">
    <property type="protein sequence ID" value="GMS96790.1"/>
    <property type="molecule type" value="Genomic_DNA"/>
</dbReference>
<feature type="region of interest" description="Disordered" evidence="7">
    <location>
        <begin position="89"/>
        <end position="142"/>
    </location>
</feature>
<protein>
    <recommendedName>
        <fullName evidence="8">BZIP domain-containing protein</fullName>
    </recommendedName>
</protein>
<feature type="domain" description="BZIP" evidence="8">
    <location>
        <begin position="115"/>
        <end position="168"/>
    </location>
</feature>
<keyword evidence="5" id="KW-0804">Transcription</keyword>
<proteinExistence type="inferred from homology"/>
<dbReference type="SUPFAM" id="SSF57959">
    <property type="entry name" value="Leucine zipper domain"/>
    <property type="match status" value="1"/>
</dbReference>
<dbReference type="PROSITE" id="PS50217">
    <property type="entry name" value="BZIP"/>
    <property type="match status" value="1"/>
</dbReference>
<dbReference type="GO" id="GO:0000978">
    <property type="term" value="F:RNA polymerase II cis-regulatory region sequence-specific DNA binding"/>
    <property type="evidence" value="ECO:0007669"/>
    <property type="project" value="TreeGrafter"/>
</dbReference>
<evidence type="ECO:0000256" key="4">
    <source>
        <dbReference type="ARBA" id="ARBA00023125"/>
    </source>
</evidence>
<keyword evidence="4" id="KW-0238">DNA-binding</keyword>
<evidence type="ECO:0000256" key="2">
    <source>
        <dbReference type="ARBA" id="ARBA00006079"/>
    </source>
</evidence>
<organism evidence="9 10">
    <name type="scientific">Pristionchus entomophagus</name>
    <dbReference type="NCBI Taxonomy" id="358040"/>
    <lineage>
        <taxon>Eukaryota</taxon>
        <taxon>Metazoa</taxon>
        <taxon>Ecdysozoa</taxon>
        <taxon>Nematoda</taxon>
        <taxon>Chromadorea</taxon>
        <taxon>Rhabditida</taxon>
        <taxon>Rhabditina</taxon>
        <taxon>Diplogasteromorpha</taxon>
        <taxon>Diplogasteroidea</taxon>
        <taxon>Neodiplogasteridae</taxon>
        <taxon>Pristionchus</taxon>
    </lineage>
</organism>
<name>A0AAV5TQQ2_9BILA</name>
<comment type="subcellular location">
    <subcellularLocation>
        <location evidence="1">Nucleus</location>
    </subcellularLocation>
</comment>
<gene>
    <name evidence="9" type="ORF">PENTCL1PPCAC_18965</name>
</gene>
<feature type="compositionally biased region" description="Low complexity" evidence="7">
    <location>
        <begin position="89"/>
        <end position="100"/>
    </location>
</feature>
<dbReference type="GO" id="GO:0005634">
    <property type="term" value="C:nucleus"/>
    <property type="evidence" value="ECO:0007669"/>
    <property type="project" value="UniProtKB-SubCell"/>
</dbReference>
<dbReference type="InterPro" id="IPR046347">
    <property type="entry name" value="bZIP_sf"/>
</dbReference>
<dbReference type="Pfam" id="PF07716">
    <property type="entry name" value="bZIP_2"/>
    <property type="match status" value="1"/>
</dbReference>
<evidence type="ECO:0000256" key="7">
    <source>
        <dbReference type="SAM" id="MobiDB-lite"/>
    </source>
</evidence>
<dbReference type="InterPro" id="IPR004827">
    <property type="entry name" value="bZIP"/>
</dbReference>
<dbReference type="FunFam" id="1.20.5.170:FF:000025">
    <property type="entry name" value="nuclear factor interleukin-3-regulated protein-like"/>
    <property type="match status" value="1"/>
</dbReference>
<accession>A0AAV5TQQ2</accession>
<dbReference type="PANTHER" id="PTHR11988:SF27">
    <property type="entry name" value="GH27708P"/>
    <property type="match status" value="1"/>
</dbReference>
<dbReference type="Proteomes" id="UP001432027">
    <property type="component" value="Unassembled WGS sequence"/>
</dbReference>
<evidence type="ECO:0000259" key="8">
    <source>
        <dbReference type="PROSITE" id="PS50217"/>
    </source>
</evidence>
<comment type="caution">
    <text evidence="9">The sequence shown here is derived from an EMBL/GenBank/DDBJ whole genome shotgun (WGS) entry which is preliminary data.</text>
</comment>
<evidence type="ECO:0000256" key="3">
    <source>
        <dbReference type="ARBA" id="ARBA00023015"/>
    </source>
</evidence>
<dbReference type="Gene3D" id="1.20.5.170">
    <property type="match status" value="1"/>
</dbReference>
<dbReference type="CDD" id="cd14695">
    <property type="entry name" value="bZIP_HLF"/>
    <property type="match status" value="1"/>
</dbReference>
<sequence>MRDAPGDSLVDSTTSYAQARTAEWANTIPQPDTVSIPGAAQSMVPAMDVKLNPQDATFWPAQYAGYPLTMMNPMAFSMQMQMQNILMSSAQVSSSSISPAPKKKKPTPVPDALKDETYRERRVRNNDSAKKSREARRKKEEEALSGLQILTRENQRLHMELNYYKAEV</sequence>
<dbReference type="PANTHER" id="PTHR11988">
    <property type="entry name" value="THYROTROPH EMBRYONIC FACTOR RELATED"/>
    <property type="match status" value="1"/>
</dbReference>
<keyword evidence="3" id="KW-0805">Transcription regulation</keyword>
<evidence type="ECO:0000313" key="9">
    <source>
        <dbReference type="EMBL" id="GMS96790.1"/>
    </source>
</evidence>
<feature type="compositionally biased region" description="Basic and acidic residues" evidence="7">
    <location>
        <begin position="112"/>
        <end position="142"/>
    </location>
</feature>
<comment type="similarity">
    <text evidence="2">Belongs to the bZIP family. NFIL3 subfamily.</text>
</comment>
<dbReference type="InterPro" id="IPR040223">
    <property type="entry name" value="PAR_bZIP"/>
</dbReference>